<dbReference type="Proteomes" id="UP000193928">
    <property type="component" value="Unassembled WGS sequence"/>
</dbReference>
<dbReference type="EMBL" id="LQOY01000091">
    <property type="protein sequence ID" value="ORV85043.1"/>
    <property type="molecule type" value="Genomic_DNA"/>
</dbReference>
<gene>
    <name evidence="3" type="ORF">AWC08_25885</name>
</gene>
<evidence type="ECO:0000313" key="4">
    <source>
        <dbReference type="Proteomes" id="UP000193928"/>
    </source>
</evidence>
<evidence type="ECO:0000259" key="2">
    <source>
        <dbReference type="PROSITE" id="PS51898"/>
    </source>
</evidence>
<dbReference type="InterPro" id="IPR002104">
    <property type="entry name" value="Integrase_catalytic"/>
</dbReference>
<dbReference type="GO" id="GO:0003677">
    <property type="term" value="F:DNA binding"/>
    <property type="evidence" value="ECO:0007669"/>
    <property type="project" value="InterPro"/>
</dbReference>
<keyword evidence="1" id="KW-0233">DNA recombination</keyword>
<dbReference type="Pfam" id="PF00589">
    <property type="entry name" value="Phage_integrase"/>
    <property type="match status" value="1"/>
</dbReference>
<evidence type="ECO:0000313" key="3">
    <source>
        <dbReference type="EMBL" id="ORV85043.1"/>
    </source>
</evidence>
<accession>A0A1X1WEN0</accession>
<evidence type="ECO:0000256" key="1">
    <source>
        <dbReference type="ARBA" id="ARBA00023172"/>
    </source>
</evidence>
<feature type="domain" description="Tyr recombinase" evidence="2">
    <location>
        <begin position="1"/>
        <end position="86"/>
    </location>
</feature>
<dbReference type="Gene3D" id="1.10.443.10">
    <property type="entry name" value="Intergrase catalytic core"/>
    <property type="match status" value="1"/>
</dbReference>
<proteinExistence type="predicted"/>
<dbReference type="InterPro" id="IPR011010">
    <property type="entry name" value="DNA_brk_join_enz"/>
</dbReference>
<dbReference type="CDD" id="cd00397">
    <property type="entry name" value="DNA_BRE_C"/>
    <property type="match status" value="1"/>
</dbReference>
<keyword evidence="4" id="KW-1185">Reference proteome</keyword>
<protein>
    <recommendedName>
        <fullName evidence="2">Tyr recombinase domain-containing protein</fullName>
    </recommendedName>
</protein>
<name>A0A1X1WEN0_MYCGO</name>
<dbReference type="PROSITE" id="PS51898">
    <property type="entry name" value="TYR_RECOMBINASE"/>
    <property type="match status" value="1"/>
</dbReference>
<reference evidence="3 4" key="1">
    <citation type="submission" date="2016-01" db="EMBL/GenBank/DDBJ databases">
        <title>The new phylogeny of the genus Mycobacterium.</title>
        <authorList>
            <person name="Tarcisio F."/>
            <person name="Conor M."/>
            <person name="Antonella G."/>
            <person name="Elisabetta G."/>
            <person name="Giulia F.S."/>
            <person name="Sara T."/>
            <person name="Anna F."/>
            <person name="Clotilde B."/>
            <person name="Roberto B."/>
            <person name="Veronica D.S."/>
            <person name="Fabio R."/>
            <person name="Monica P."/>
            <person name="Olivier J."/>
            <person name="Enrico T."/>
            <person name="Nicola S."/>
        </authorList>
    </citation>
    <scope>NUCLEOTIDE SEQUENCE [LARGE SCALE GENOMIC DNA]</scope>
    <source>
        <strain evidence="3 4">DSM 44160</strain>
    </source>
</reference>
<dbReference type="GO" id="GO:0006310">
    <property type="term" value="P:DNA recombination"/>
    <property type="evidence" value="ECO:0007669"/>
    <property type="project" value="UniProtKB-KW"/>
</dbReference>
<dbReference type="SUPFAM" id="SSF56349">
    <property type="entry name" value="DNA breaking-rejoining enzymes"/>
    <property type="match status" value="1"/>
</dbReference>
<organism evidence="3 4">
    <name type="scientific">Mycobacterium gordonae</name>
    <dbReference type="NCBI Taxonomy" id="1778"/>
    <lineage>
        <taxon>Bacteria</taxon>
        <taxon>Bacillati</taxon>
        <taxon>Actinomycetota</taxon>
        <taxon>Actinomycetes</taxon>
        <taxon>Mycobacteriales</taxon>
        <taxon>Mycobacteriaceae</taxon>
        <taxon>Mycobacterium</taxon>
    </lineage>
</organism>
<dbReference type="InterPro" id="IPR013762">
    <property type="entry name" value="Integrase-like_cat_sf"/>
</dbReference>
<comment type="caution">
    <text evidence="3">The sequence shown here is derived from an EMBL/GenBank/DDBJ whole genome shotgun (WGS) entry which is preliminary data.</text>
</comment>
<dbReference type="AlphaFoldDB" id="A0A1X1WEN0"/>
<sequence>MQNPNLSLSVDNSFREGFGQWIESINLPPSVTSHRTRHTMATKLLNSGAPGELVSELLGHVSRQMLRSYAQYSDLNRTQILNRVWTAGPGMSAPGQILATPSDFEPADDAQAVQRRIDLTVIPVEHGACIYGPVVGGGDCPWGQQCTSDPNRGPCDNFVLTGADLTYWERRIQAQITFAERAPTDEARDYIMQAVEGWQDALDGLRSCLTELGLVEDAERLDLRNPTQDYLNNPLWNGGWRWGTLTRHEDPETVLDVREHVPTEAISE</sequence>
<dbReference type="GO" id="GO:0015074">
    <property type="term" value="P:DNA integration"/>
    <property type="evidence" value="ECO:0007669"/>
    <property type="project" value="InterPro"/>
</dbReference>